<feature type="transmembrane region" description="Helical" evidence="6">
    <location>
        <begin position="147"/>
        <end position="164"/>
    </location>
</feature>
<evidence type="ECO:0000256" key="3">
    <source>
        <dbReference type="ARBA" id="ARBA00022692"/>
    </source>
</evidence>
<feature type="transmembrane region" description="Helical" evidence="6">
    <location>
        <begin position="118"/>
        <end position="141"/>
    </location>
</feature>
<dbReference type="Proteomes" id="UP001153620">
    <property type="component" value="Chromosome 2"/>
</dbReference>
<keyword evidence="4 6" id="KW-1133">Transmembrane helix</keyword>
<feature type="transmembrane region" description="Helical" evidence="6">
    <location>
        <begin position="50"/>
        <end position="77"/>
    </location>
</feature>
<evidence type="ECO:0000313" key="9">
    <source>
        <dbReference type="Proteomes" id="UP001153620"/>
    </source>
</evidence>
<name>A0A9N9WR73_9DIPT</name>
<dbReference type="PANTHER" id="PTHR23511:SF35">
    <property type="entry name" value="MAJOR FACILITATOR SUPERFAMILY (MFS) PROFILE DOMAIN-CONTAINING PROTEIN"/>
    <property type="match status" value="1"/>
</dbReference>
<comment type="subcellular location">
    <subcellularLocation>
        <location evidence="1">Membrane</location>
        <topology evidence="1">Multi-pass membrane protein</topology>
    </subcellularLocation>
</comment>
<dbReference type="PROSITE" id="PS50850">
    <property type="entry name" value="MFS"/>
    <property type="match status" value="1"/>
</dbReference>
<dbReference type="SUPFAM" id="SSF103473">
    <property type="entry name" value="MFS general substrate transporter"/>
    <property type="match status" value="1"/>
</dbReference>
<protein>
    <recommendedName>
        <fullName evidence="7">Major facilitator superfamily (MFS) profile domain-containing protein</fullName>
    </recommendedName>
</protein>
<dbReference type="Gene3D" id="1.20.1250.20">
    <property type="entry name" value="MFS general substrate transporter like domains"/>
    <property type="match status" value="1"/>
</dbReference>
<sequence length="546" mass="61106">MQEDNETESFGSNHQVESVPLTSTDEMGISTYSFKLEDAIAKANFGKFNYVLITLSGIILTSGMLDITSMGMVLPIAQCDLNLSNSHKGFLGSVTYIGVILSSHFWGFAADTKGRKKVLVPALILSFATATISSFATSFWFLALMRFLNGIFICASQSIIYAFMGEFHVPKRRAKIMMLASVVYGIASLMNPISGVVLLNLVDWSFYIPFLDLQFKTWRMFLIVCTIPNLISAILLIFLIPESPKYTFSQGDEAKTLEILRDIFRRNTGRSILEYEVKSLIKDKEFNEANSKASKGFFKFMWTQTAPLFKHPHMKNTMTACYLQFSILITINGFWTFFPEIQNKTYIWMANHPSDATSTVCGILESFHHKNQTVAAIKSLSHCTTHLRIDTFINITIISVLYTVGWTVCSFIIDYTGKLLIIVLIMLICGICSALMMFVNIPSISVYLYVILQTAGLNMTIINSSTVELFPTSLRAMAVSISMMVGRIGSAVGSNFLGFALDRFCTYTWLLPCVLLLSSGLLSFTIPDIGKRRKHETTSHTPQIKM</sequence>
<accession>A0A9N9WR73</accession>
<reference evidence="8" key="1">
    <citation type="submission" date="2022-01" db="EMBL/GenBank/DDBJ databases">
        <authorList>
            <person name="King R."/>
        </authorList>
    </citation>
    <scope>NUCLEOTIDE SEQUENCE</scope>
</reference>
<evidence type="ECO:0000256" key="1">
    <source>
        <dbReference type="ARBA" id="ARBA00004141"/>
    </source>
</evidence>
<dbReference type="EMBL" id="OU895878">
    <property type="protein sequence ID" value="CAG9802681.1"/>
    <property type="molecule type" value="Genomic_DNA"/>
</dbReference>
<dbReference type="Pfam" id="PF07690">
    <property type="entry name" value="MFS_1"/>
    <property type="match status" value="2"/>
</dbReference>
<feature type="transmembrane region" description="Helical" evidence="6">
    <location>
        <begin position="320"/>
        <end position="338"/>
    </location>
</feature>
<keyword evidence="3 6" id="KW-0812">Transmembrane</keyword>
<dbReference type="InterPro" id="IPR036259">
    <property type="entry name" value="MFS_trans_sf"/>
</dbReference>
<dbReference type="InterPro" id="IPR020846">
    <property type="entry name" value="MFS_dom"/>
</dbReference>
<dbReference type="GO" id="GO:0022857">
    <property type="term" value="F:transmembrane transporter activity"/>
    <property type="evidence" value="ECO:0007669"/>
    <property type="project" value="InterPro"/>
</dbReference>
<dbReference type="InterPro" id="IPR011701">
    <property type="entry name" value="MFS"/>
</dbReference>
<reference evidence="8" key="2">
    <citation type="submission" date="2022-10" db="EMBL/GenBank/DDBJ databases">
        <authorList>
            <consortium name="ENA_rothamsted_submissions"/>
            <consortium name="culmorum"/>
            <person name="King R."/>
        </authorList>
    </citation>
    <scope>NUCLEOTIDE SEQUENCE</scope>
</reference>
<dbReference type="OrthoDB" id="10262656at2759"/>
<evidence type="ECO:0000256" key="4">
    <source>
        <dbReference type="ARBA" id="ARBA00022989"/>
    </source>
</evidence>
<evidence type="ECO:0000256" key="2">
    <source>
        <dbReference type="ARBA" id="ARBA00022448"/>
    </source>
</evidence>
<evidence type="ECO:0000256" key="6">
    <source>
        <dbReference type="SAM" id="Phobius"/>
    </source>
</evidence>
<keyword evidence="5 6" id="KW-0472">Membrane</keyword>
<feature type="transmembrane region" description="Helical" evidence="6">
    <location>
        <begin position="474"/>
        <end position="501"/>
    </location>
</feature>
<keyword evidence="9" id="KW-1185">Reference proteome</keyword>
<proteinExistence type="predicted"/>
<evidence type="ECO:0000259" key="7">
    <source>
        <dbReference type="PROSITE" id="PS50850"/>
    </source>
</evidence>
<feature type="domain" description="Major facilitator superfamily (MFS) profile" evidence="7">
    <location>
        <begin position="52"/>
        <end position="530"/>
    </location>
</feature>
<evidence type="ECO:0000313" key="8">
    <source>
        <dbReference type="EMBL" id="CAG9802681.1"/>
    </source>
</evidence>
<dbReference type="PANTHER" id="PTHR23511">
    <property type="entry name" value="SYNAPTIC VESICLE GLYCOPROTEIN 2"/>
    <property type="match status" value="1"/>
</dbReference>
<gene>
    <name evidence="8" type="ORF">CHIRRI_LOCUS5587</name>
</gene>
<evidence type="ECO:0000256" key="5">
    <source>
        <dbReference type="ARBA" id="ARBA00023136"/>
    </source>
</evidence>
<keyword evidence="2" id="KW-0813">Transport</keyword>
<organism evidence="8 9">
    <name type="scientific">Chironomus riparius</name>
    <dbReference type="NCBI Taxonomy" id="315576"/>
    <lineage>
        <taxon>Eukaryota</taxon>
        <taxon>Metazoa</taxon>
        <taxon>Ecdysozoa</taxon>
        <taxon>Arthropoda</taxon>
        <taxon>Hexapoda</taxon>
        <taxon>Insecta</taxon>
        <taxon>Pterygota</taxon>
        <taxon>Neoptera</taxon>
        <taxon>Endopterygota</taxon>
        <taxon>Diptera</taxon>
        <taxon>Nematocera</taxon>
        <taxon>Chironomoidea</taxon>
        <taxon>Chironomidae</taxon>
        <taxon>Chironominae</taxon>
        <taxon>Chironomus</taxon>
    </lineage>
</organism>
<dbReference type="AlphaFoldDB" id="A0A9N9WR73"/>
<feature type="transmembrane region" description="Helical" evidence="6">
    <location>
        <begin position="392"/>
        <end position="412"/>
    </location>
</feature>
<feature type="transmembrane region" description="Helical" evidence="6">
    <location>
        <begin position="89"/>
        <end position="106"/>
    </location>
</feature>
<dbReference type="GO" id="GO:0016020">
    <property type="term" value="C:membrane"/>
    <property type="evidence" value="ECO:0007669"/>
    <property type="project" value="UniProtKB-SubCell"/>
</dbReference>
<feature type="transmembrane region" description="Helical" evidence="6">
    <location>
        <begin position="419"/>
        <end position="438"/>
    </location>
</feature>
<feature type="transmembrane region" description="Helical" evidence="6">
    <location>
        <begin position="507"/>
        <end position="526"/>
    </location>
</feature>
<feature type="transmembrane region" description="Helical" evidence="6">
    <location>
        <begin position="444"/>
        <end position="462"/>
    </location>
</feature>
<feature type="transmembrane region" description="Helical" evidence="6">
    <location>
        <begin position="176"/>
        <end position="198"/>
    </location>
</feature>
<feature type="transmembrane region" description="Helical" evidence="6">
    <location>
        <begin position="218"/>
        <end position="240"/>
    </location>
</feature>